<keyword evidence="4" id="KW-0813">Transport</keyword>
<organism evidence="11">
    <name type="scientific">marine sediment metagenome</name>
    <dbReference type="NCBI Taxonomy" id="412755"/>
    <lineage>
        <taxon>unclassified sequences</taxon>
        <taxon>metagenomes</taxon>
        <taxon>ecological metagenomes</taxon>
    </lineage>
</organism>
<reference evidence="11" key="1">
    <citation type="journal article" date="2014" name="Front. Microbiol.">
        <title>High frequency of phylogenetically diverse reductive dehalogenase-homologous genes in deep subseafloor sedimentary metagenomes.</title>
        <authorList>
            <person name="Kawai M."/>
            <person name="Futagami T."/>
            <person name="Toyoda A."/>
            <person name="Takaki Y."/>
            <person name="Nishi S."/>
            <person name="Hori S."/>
            <person name="Arai W."/>
            <person name="Tsubouchi T."/>
            <person name="Morono Y."/>
            <person name="Uchiyama I."/>
            <person name="Ito T."/>
            <person name="Fujiyama A."/>
            <person name="Inagaki F."/>
            <person name="Takami H."/>
        </authorList>
    </citation>
    <scope>NUCLEOTIDE SEQUENCE</scope>
    <source>
        <strain evidence="11">Expedition CK06-06</strain>
    </source>
</reference>
<dbReference type="NCBIfam" id="TIGR03593">
    <property type="entry name" value="yidC_nterm"/>
    <property type="match status" value="1"/>
</dbReference>
<accession>X1ABQ7</accession>
<comment type="subcellular location">
    <subcellularLocation>
        <location evidence="1">Cell membrane</location>
        <topology evidence="1">Multi-pass membrane protein</topology>
    </subcellularLocation>
</comment>
<proteinExistence type="inferred from homology"/>
<name>X1ABQ7_9ZZZZ</name>
<sequence length="360" mass="41719">GFSYFNNQKLKKAYDKEIIVADSLYQAKDYETARNSYRKALSYRPNVPYPSEKIQEINQITGIPIASSDTLQQEIPEEQKPEEISAPRTVAGTLSPEDRQNMYGLFAGAVVGEKEFYTLENDLIKVNLSTLGGRVYSAELKNYTTFDSLPLILFDGDSTVFGFKFFTWDNKPIETNNLYFLPIADGKSMVADNSSRSVSMRLQVEPYKYIEYVYTLEPNSYMVDLDINLVGMKDIFTGNLNSLDLNWEIFLPQQEKGRQNENKYTSIKYKYYQDDVDGFREMSSKDLEEKEITTKVRWLAFKDQFFSSVIIADNYFLNAWVQSQKLPESPKYLRHFRTELGVPFEGKDSEIINLRFYFGP</sequence>
<dbReference type="GO" id="GO:0015031">
    <property type="term" value="P:protein transport"/>
    <property type="evidence" value="ECO:0007669"/>
    <property type="project" value="UniProtKB-KW"/>
</dbReference>
<protein>
    <recommendedName>
        <fullName evidence="3">Membrane protein insertase YidC</fullName>
    </recommendedName>
    <alternativeName>
        <fullName evidence="9">Foldase YidC</fullName>
    </alternativeName>
    <alternativeName>
        <fullName evidence="8">Membrane integrase YidC</fullName>
    </alternativeName>
</protein>
<evidence type="ECO:0000256" key="6">
    <source>
        <dbReference type="ARBA" id="ARBA00022927"/>
    </source>
</evidence>
<comment type="caution">
    <text evidence="11">The sequence shown here is derived from an EMBL/GenBank/DDBJ whole genome shotgun (WGS) entry which is preliminary data.</text>
</comment>
<keyword evidence="5" id="KW-1003">Cell membrane</keyword>
<gene>
    <name evidence="11" type="ORF">S01H4_21345</name>
</gene>
<feature type="domain" description="Membrane insertase YidC N-terminal" evidence="10">
    <location>
        <begin position="118"/>
        <end position="360"/>
    </location>
</feature>
<dbReference type="Gene3D" id="1.25.40.10">
    <property type="entry name" value="Tetratricopeptide repeat domain"/>
    <property type="match status" value="1"/>
</dbReference>
<dbReference type="InterPro" id="IPR011990">
    <property type="entry name" value="TPR-like_helical_dom_sf"/>
</dbReference>
<evidence type="ECO:0000256" key="1">
    <source>
        <dbReference type="ARBA" id="ARBA00004651"/>
    </source>
</evidence>
<evidence type="ECO:0000259" key="10">
    <source>
        <dbReference type="Pfam" id="PF14849"/>
    </source>
</evidence>
<keyword evidence="6" id="KW-0653">Protein transport</keyword>
<feature type="non-terminal residue" evidence="11">
    <location>
        <position position="1"/>
    </location>
</feature>
<evidence type="ECO:0000256" key="8">
    <source>
        <dbReference type="ARBA" id="ARBA00033245"/>
    </source>
</evidence>
<keyword evidence="5" id="KW-0472">Membrane</keyword>
<dbReference type="CDD" id="cd19961">
    <property type="entry name" value="EcYidC-like_peri"/>
    <property type="match status" value="1"/>
</dbReference>
<dbReference type="Pfam" id="PF14849">
    <property type="entry name" value="YidC_periplas"/>
    <property type="match status" value="1"/>
</dbReference>
<evidence type="ECO:0000256" key="3">
    <source>
        <dbReference type="ARBA" id="ARBA00015325"/>
    </source>
</evidence>
<dbReference type="InterPro" id="IPR028053">
    <property type="entry name" value="Membr_insert_YidC_N"/>
</dbReference>
<evidence type="ECO:0000256" key="4">
    <source>
        <dbReference type="ARBA" id="ARBA00022448"/>
    </source>
</evidence>
<keyword evidence="7" id="KW-0143">Chaperone</keyword>
<dbReference type="EMBL" id="BART01009659">
    <property type="protein sequence ID" value="GAG79319.1"/>
    <property type="molecule type" value="Genomic_DNA"/>
</dbReference>
<evidence type="ECO:0000256" key="2">
    <source>
        <dbReference type="ARBA" id="ARBA00010527"/>
    </source>
</evidence>
<dbReference type="AlphaFoldDB" id="X1ABQ7"/>
<dbReference type="InterPro" id="IPR038221">
    <property type="entry name" value="YidC_periplasmic_sf"/>
</dbReference>
<evidence type="ECO:0000313" key="11">
    <source>
        <dbReference type="EMBL" id="GAG79319.1"/>
    </source>
</evidence>
<evidence type="ECO:0000256" key="5">
    <source>
        <dbReference type="ARBA" id="ARBA00022475"/>
    </source>
</evidence>
<dbReference type="GO" id="GO:0005886">
    <property type="term" value="C:plasma membrane"/>
    <property type="evidence" value="ECO:0007669"/>
    <property type="project" value="UniProtKB-SubCell"/>
</dbReference>
<evidence type="ECO:0000256" key="9">
    <source>
        <dbReference type="ARBA" id="ARBA00033342"/>
    </source>
</evidence>
<dbReference type="Gene3D" id="2.70.98.90">
    <property type="match status" value="1"/>
</dbReference>
<feature type="non-terminal residue" evidence="11">
    <location>
        <position position="360"/>
    </location>
</feature>
<comment type="similarity">
    <text evidence="2">Belongs to the OXA1/ALB3/YidC family. Type 1 subfamily.</text>
</comment>
<evidence type="ECO:0000256" key="7">
    <source>
        <dbReference type="ARBA" id="ARBA00023186"/>
    </source>
</evidence>